<proteinExistence type="predicted"/>
<organism evidence="1">
    <name type="scientific">sediment metagenome</name>
    <dbReference type="NCBI Taxonomy" id="749907"/>
    <lineage>
        <taxon>unclassified sequences</taxon>
        <taxon>metagenomes</taxon>
        <taxon>ecological metagenomes</taxon>
    </lineage>
</organism>
<reference evidence="1" key="1">
    <citation type="submission" date="2010-07" db="EMBL/GenBank/DDBJ databases">
        <authorList>
            <consortium name="CONSOLIDER consortium CSD2007-00005"/>
            <person name="Guazzaroni M.-E."/>
            <person name="Richter M."/>
            <person name="Garcia-Salamanca A."/>
            <person name="Yarza P."/>
            <person name="Ferrer M."/>
        </authorList>
    </citation>
    <scope>NUCLEOTIDE SEQUENCE</scope>
</reference>
<sequence>LETDEQDKIVNLYKNVLAFENPTTTPKILPDHSQITEFRADAKNVKLISRSIDIGWGQKVDLRYFANDKNNFFFAGMNQEFMMSNSQALIEAIIKTYQPDKNLVINNLLDQCGLSIKNQVFLFNPNLVDSNFFDLFTQGLFNLNRQSVKGCWKIR</sequence>
<protein>
    <submittedName>
        <fullName evidence="1">Uncharacterized protein</fullName>
    </submittedName>
</protein>
<feature type="non-terminal residue" evidence="1">
    <location>
        <position position="1"/>
    </location>
</feature>
<comment type="caution">
    <text evidence="1">The sequence shown here is derived from an EMBL/GenBank/DDBJ whole genome shotgun (WGS) entry which is preliminary data.</text>
</comment>
<evidence type="ECO:0000313" key="1">
    <source>
        <dbReference type="EMBL" id="EFK96712.1"/>
    </source>
</evidence>
<name>D9PIA4_9ZZZZ</name>
<dbReference type="EMBL" id="ADZX01000418">
    <property type="protein sequence ID" value="EFK96712.1"/>
    <property type="molecule type" value="Genomic_DNA"/>
</dbReference>
<reference evidence="1" key="2">
    <citation type="journal article" date="2011" name="Microb. Ecol.">
        <title>Taxonomic and Functional Metagenomic Profiling of the Microbial Community in the Anoxic Sediment of a Sub-saline Shallow Lake (Laguna de Carrizo, Central Spain).</title>
        <authorList>
            <person name="Ferrer M."/>
            <person name="Guazzaroni M.E."/>
            <person name="Richter M."/>
            <person name="Garcia-Salamanca A."/>
            <person name="Yarza P."/>
            <person name="Suarez-Suarez A."/>
            <person name="Solano J."/>
            <person name="Alcaide M."/>
            <person name="van Dillewijn P."/>
            <person name="Molina-Henares M.A."/>
            <person name="Lopez-Cortes N."/>
            <person name="Al-Ramahi Y."/>
            <person name="Guerrero C."/>
            <person name="Acosta A."/>
            <person name="de Eugenio L.I."/>
            <person name="Martinez V."/>
            <person name="Marques S."/>
            <person name="Rojo F."/>
            <person name="Santero E."/>
            <person name="Genilloud O."/>
            <person name="Perez-Perez J."/>
            <person name="Rossello-Mora R."/>
            <person name="Ramos J.L."/>
        </authorList>
    </citation>
    <scope>NUCLEOTIDE SEQUENCE</scope>
</reference>
<accession>D9PIA4</accession>
<dbReference type="AlphaFoldDB" id="D9PIA4"/>
<gene>
    <name evidence="1" type="ORF">LDC_1260</name>
</gene>